<dbReference type="GeneID" id="8850159"/>
<dbReference type="RefSeq" id="XP_002677158.1">
    <property type="nucleotide sequence ID" value="XM_002677112.1"/>
</dbReference>
<dbReference type="Gene3D" id="3.40.630.30">
    <property type="match status" value="1"/>
</dbReference>
<dbReference type="InParanoid" id="D2VF82"/>
<dbReference type="SUPFAM" id="SSF55729">
    <property type="entry name" value="Acyl-CoA N-acyltransferases (Nat)"/>
    <property type="match status" value="1"/>
</dbReference>
<dbReference type="AlphaFoldDB" id="D2VF82"/>
<dbReference type="EMBL" id="GG738868">
    <property type="protein sequence ID" value="EFC44414.1"/>
    <property type="molecule type" value="Genomic_DNA"/>
</dbReference>
<dbReference type="Proteomes" id="UP000006671">
    <property type="component" value="Unassembled WGS sequence"/>
</dbReference>
<reference evidence="1 2" key="1">
    <citation type="journal article" date="2010" name="Cell">
        <title>The genome of Naegleria gruberi illuminates early eukaryotic versatility.</title>
        <authorList>
            <person name="Fritz-Laylin L.K."/>
            <person name="Prochnik S.E."/>
            <person name="Ginger M.L."/>
            <person name="Dacks J.B."/>
            <person name="Carpenter M.L."/>
            <person name="Field M.C."/>
            <person name="Kuo A."/>
            <person name="Paredez A."/>
            <person name="Chapman J."/>
            <person name="Pham J."/>
            <person name="Shu S."/>
            <person name="Neupane R."/>
            <person name="Cipriano M."/>
            <person name="Mancuso J."/>
            <person name="Tu H."/>
            <person name="Salamov A."/>
            <person name="Lindquist E."/>
            <person name="Shapiro H."/>
            <person name="Lucas S."/>
            <person name="Grigoriev I.V."/>
            <person name="Cande W.Z."/>
            <person name="Fulton C."/>
            <person name="Rokhsar D.S."/>
            <person name="Dawson S.C."/>
        </authorList>
    </citation>
    <scope>NUCLEOTIDE SEQUENCE [LARGE SCALE GENOMIC DNA]</scope>
    <source>
        <strain evidence="1 2">NEG-M</strain>
    </source>
</reference>
<sequence length="269" mass="30008">MFKHLLVSNRFLHKTSYKGVFSKCSLSLNASFQKANISRCVIKPLTPDYAEQATILTSLTFSQSEPVNNALGYSPMDFYPFAKSLVSTACEQGLGTVAVDRDSGMVVATVYSEDFVKGMLSGPNYDVNKYRVIDALLGQLLDKYFSNPPQETGSLSHNLQTLITPEHVGKIAHVCIAGTYGFYASKGLMVHLAEAHLEQCKSQGYEQAFVECSGEYSRRVFYKLGFATKSKIIYDEFEMKDENGQVIRPFAGKIPKPHSSINMVWKYKL</sequence>
<evidence type="ECO:0000313" key="1">
    <source>
        <dbReference type="EMBL" id="EFC44414.1"/>
    </source>
</evidence>
<dbReference type="VEuPathDB" id="AmoebaDB:NAEGRDRAFT_67532"/>
<protein>
    <submittedName>
        <fullName evidence="1">Predicted protein</fullName>
    </submittedName>
</protein>
<dbReference type="KEGG" id="ngr:NAEGRDRAFT_67532"/>
<proteinExistence type="predicted"/>
<evidence type="ECO:0000313" key="2">
    <source>
        <dbReference type="Proteomes" id="UP000006671"/>
    </source>
</evidence>
<dbReference type="InterPro" id="IPR016181">
    <property type="entry name" value="Acyl_CoA_acyltransferase"/>
</dbReference>
<name>D2VF82_NAEGR</name>
<gene>
    <name evidence="1" type="ORF">NAEGRDRAFT_67532</name>
</gene>
<accession>D2VF82</accession>
<dbReference type="OrthoDB" id="8113373at2759"/>
<keyword evidence="2" id="KW-1185">Reference proteome</keyword>
<organism evidence="2">
    <name type="scientific">Naegleria gruberi</name>
    <name type="common">Amoeba</name>
    <dbReference type="NCBI Taxonomy" id="5762"/>
    <lineage>
        <taxon>Eukaryota</taxon>
        <taxon>Discoba</taxon>
        <taxon>Heterolobosea</taxon>
        <taxon>Tetramitia</taxon>
        <taxon>Eutetramitia</taxon>
        <taxon>Vahlkampfiidae</taxon>
        <taxon>Naegleria</taxon>
    </lineage>
</organism>